<name>A0A8B8CDK8_CRAVI</name>
<proteinExistence type="predicted"/>
<dbReference type="GeneID" id="111118603"/>
<sequence>MWELPELEKEENTKDLENDEIEMKNLKQYEEVMQKKKERQAFAESTSIHFPGLGEPSCRISVIYESHGGLCINRPFKLTDTVESLYTWLIREIESEILPPVFYLECKHPSSCERTDCLHIWELEKTHLKKISDLPPVLFLREGCFSANDTMTGFGDVLFNELE</sequence>
<dbReference type="RefSeq" id="XP_022313862.1">
    <property type="nucleotide sequence ID" value="XM_022458154.1"/>
</dbReference>
<dbReference type="AlphaFoldDB" id="A0A8B8CDK8"/>
<evidence type="ECO:0000256" key="1">
    <source>
        <dbReference type="SAM" id="MobiDB-lite"/>
    </source>
</evidence>
<reference evidence="3" key="1">
    <citation type="submission" date="2025-08" db="UniProtKB">
        <authorList>
            <consortium name="RefSeq"/>
        </authorList>
    </citation>
    <scope>IDENTIFICATION</scope>
    <source>
        <tissue evidence="3">Whole sample</tissue>
    </source>
</reference>
<gene>
    <name evidence="3" type="primary">LOC111118603</name>
</gene>
<organism evidence="2 3">
    <name type="scientific">Crassostrea virginica</name>
    <name type="common">Eastern oyster</name>
    <dbReference type="NCBI Taxonomy" id="6565"/>
    <lineage>
        <taxon>Eukaryota</taxon>
        <taxon>Metazoa</taxon>
        <taxon>Spiralia</taxon>
        <taxon>Lophotrochozoa</taxon>
        <taxon>Mollusca</taxon>
        <taxon>Bivalvia</taxon>
        <taxon>Autobranchia</taxon>
        <taxon>Pteriomorphia</taxon>
        <taxon>Ostreida</taxon>
        <taxon>Ostreoidea</taxon>
        <taxon>Ostreidae</taxon>
        <taxon>Crassostrea</taxon>
    </lineage>
</organism>
<evidence type="ECO:0000313" key="3">
    <source>
        <dbReference type="RefSeq" id="XP_022313862.1"/>
    </source>
</evidence>
<accession>A0A8B8CDK8</accession>
<protein>
    <submittedName>
        <fullName evidence="3">Uncharacterized protein LOC111118603</fullName>
    </submittedName>
</protein>
<dbReference type="Proteomes" id="UP000694844">
    <property type="component" value="Chromosome 2"/>
</dbReference>
<evidence type="ECO:0000313" key="2">
    <source>
        <dbReference type="Proteomes" id="UP000694844"/>
    </source>
</evidence>
<keyword evidence="2" id="KW-1185">Reference proteome</keyword>
<dbReference type="KEGG" id="cvn:111118603"/>
<feature type="region of interest" description="Disordered" evidence="1">
    <location>
        <begin position="1"/>
        <end position="21"/>
    </location>
</feature>
<dbReference type="OrthoDB" id="6159196at2759"/>